<dbReference type="RefSeq" id="WP_067581949.1">
    <property type="nucleotide sequence ID" value="NZ_FOWC01000015.1"/>
</dbReference>
<dbReference type="CDD" id="cd01066">
    <property type="entry name" value="APP_MetAP"/>
    <property type="match status" value="1"/>
</dbReference>
<dbReference type="EMBL" id="JAAGNC010000095">
    <property type="protein sequence ID" value="NEC57974.1"/>
    <property type="molecule type" value="Genomic_DNA"/>
</dbReference>
<feature type="domain" description="Peptidase M24" evidence="1">
    <location>
        <begin position="171"/>
        <end position="375"/>
    </location>
</feature>
<dbReference type="InterPro" id="IPR000587">
    <property type="entry name" value="Creatinase_N"/>
</dbReference>
<proteinExistence type="predicted"/>
<dbReference type="AlphaFoldDB" id="A0A1I5ZG59"/>
<keyword evidence="4" id="KW-0031">Aminopeptidase</keyword>
<keyword evidence="6" id="KW-1185">Reference proteome</keyword>
<dbReference type="SUPFAM" id="SSF53092">
    <property type="entry name" value="Creatinase/prolidase N-terminal domain"/>
    <property type="match status" value="1"/>
</dbReference>
<dbReference type="InterPro" id="IPR050659">
    <property type="entry name" value="Peptidase_M24B"/>
</dbReference>
<dbReference type="InterPro" id="IPR029149">
    <property type="entry name" value="Creatin/AminoP/Spt16_N"/>
</dbReference>
<evidence type="ECO:0000313" key="3">
    <source>
        <dbReference type="EMBL" id="NEC57974.1"/>
    </source>
</evidence>
<dbReference type="GO" id="GO:0004177">
    <property type="term" value="F:aminopeptidase activity"/>
    <property type="evidence" value="ECO:0007669"/>
    <property type="project" value="UniProtKB-KW"/>
</dbReference>
<reference evidence="3 6" key="2">
    <citation type="submission" date="2020-01" db="EMBL/GenBank/DDBJ databases">
        <title>Insect and environment-associated Actinomycetes.</title>
        <authorList>
            <person name="Currrie C."/>
            <person name="Chevrette M."/>
            <person name="Carlson C."/>
            <person name="Stubbendieck R."/>
            <person name="Wendt-Pienkowski E."/>
        </authorList>
    </citation>
    <scope>NUCLEOTIDE SEQUENCE [LARGE SCALE GENOMIC DNA]</scope>
    <source>
        <strain evidence="3 6">SID8386</strain>
    </source>
</reference>
<dbReference type="STRING" id="112413.SAMN05421854_11546"/>
<evidence type="ECO:0000259" key="2">
    <source>
        <dbReference type="Pfam" id="PF01321"/>
    </source>
</evidence>
<protein>
    <submittedName>
        <fullName evidence="3">Aminopeptidase P family protein</fullName>
    </submittedName>
    <submittedName>
        <fullName evidence="4">Xaa-Pro aminopeptidase</fullName>
    </submittedName>
</protein>
<dbReference type="OrthoDB" id="9806388at2"/>
<dbReference type="InterPro" id="IPR000994">
    <property type="entry name" value="Pept_M24"/>
</dbReference>
<evidence type="ECO:0000313" key="4">
    <source>
        <dbReference type="EMBL" id="SFQ55410.1"/>
    </source>
</evidence>
<keyword evidence="4" id="KW-0378">Hydrolase</keyword>
<accession>A0A1I5ZG59</accession>
<dbReference type="Pfam" id="PF00557">
    <property type="entry name" value="Peptidase_M24"/>
    <property type="match status" value="1"/>
</dbReference>
<dbReference type="Proteomes" id="UP000199137">
    <property type="component" value="Unassembled WGS sequence"/>
</dbReference>
<sequence>MNRRYDWPDVDQAALRAARTARLKEFCDEAGLDHILLQEPDNIRYATGYRSHLTADSAWHAALVSADGEAEVFVEYVDETIENPIADLPNVRALHPHPGWSPASANPRTWVRLVAGRIAAAGARRIGVDAIDVALVEALRRACPSVEFVPSSTAFYRVRRVKDPLEIVLVEAASRVNSLAMDAAMSIVAPGVTDDEILGEAARAQLKAGVEFVTHSVCNVRGGSGAWFARNASLREGDAYFFDIGCYGVGGYGSDAARTAFVGEPRREVFQAYQHLLAAYEIARDLARPGVRMSAIHRAVNDYLSRQGLGRTPYAIGHGIGLRLCELPVAANASLMDVDDTLETGMCIALEPETSVEAGGAIVVVKVEDNFVVEETGLRALTTPYPAEAALV</sequence>
<dbReference type="Gene3D" id="3.40.350.10">
    <property type="entry name" value="Creatinase/prolidase N-terminal domain"/>
    <property type="match status" value="1"/>
</dbReference>
<dbReference type="InterPro" id="IPR036005">
    <property type="entry name" value="Creatinase/aminopeptidase-like"/>
</dbReference>
<dbReference type="PANTHER" id="PTHR46112:SF2">
    <property type="entry name" value="XAA-PRO AMINOPEPTIDASE P-RELATED"/>
    <property type="match status" value="1"/>
</dbReference>
<feature type="domain" description="Creatinase N-terminal" evidence="2">
    <location>
        <begin position="19"/>
        <end position="161"/>
    </location>
</feature>
<evidence type="ECO:0000259" key="1">
    <source>
        <dbReference type="Pfam" id="PF00557"/>
    </source>
</evidence>
<organism evidence="4 5">
    <name type="scientific">Amycolatopsis rubida</name>
    <dbReference type="NCBI Taxonomy" id="112413"/>
    <lineage>
        <taxon>Bacteria</taxon>
        <taxon>Bacillati</taxon>
        <taxon>Actinomycetota</taxon>
        <taxon>Actinomycetes</taxon>
        <taxon>Pseudonocardiales</taxon>
        <taxon>Pseudonocardiaceae</taxon>
        <taxon>Amycolatopsis</taxon>
    </lineage>
</organism>
<dbReference type="Proteomes" id="UP000470404">
    <property type="component" value="Unassembled WGS sequence"/>
</dbReference>
<evidence type="ECO:0000313" key="6">
    <source>
        <dbReference type="Proteomes" id="UP000470404"/>
    </source>
</evidence>
<name>A0A1I5ZG59_9PSEU</name>
<evidence type="ECO:0000313" key="5">
    <source>
        <dbReference type="Proteomes" id="UP000199137"/>
    </source>
</evidence>
<keyword evidence="4" id="KW-0645">Protease</keyword>
<dbReference type="Pfam" id="PF01321">
    <property type="entry name" value="Creatinase_N"/>
    <property type="match status" value="1"/>
</dbReference>
<dbReference type="Gene3D" id="3.90.230.10">
    <property type="entry name" value="Creatinase/methionine aminopeptidase superfamily"/>
    <property type="match status" value="1"/>
</dbReference>
<dbReference type="EMBL" id="FOWC01000015">
    <property type="protein sequence ID" value="SFQ55410.1"/>
    <property type="molecule type" value="Genomic_DNA"/>
</dbReference>
<gene>
    <name evidence="3" type="ORF">G3I59_20805</name>
    <name evidence="4" type="ORF">SAMN05421854_11546</name>
</gene>
<dbReference type="PANTHER" id="PTHR46112">
    <property type="entry name" value="AMINOPEPTIDASE"/>
    <property type="match status" value="1"/>
</dbReference>
<reference evidence="4 5" key="1">
    <citation type="submission" date="2016-10" db="EMBL/GenBank/DDBJ databases">
        <authorList>
            <person name="de Groot N.N."/>
        </authorList>
    </citation>
    <scope>NUCLEOTIDE SEQUENCE [LARGE SCALE GENOMIC DNA]</scope>
    <source>
        <strain evidence="4 5">DSM 44637</strain>
    </source>
</reference>
<dbReference type="SUPFAM" id="SSF55920">
    <property type="entry name" value="Creatinase/aminopeptidase"/>
    <property type="match status" value="1"/>
</dbReference>